<protein>
    <submittedName>
        <fullName evidence="1">Uncharacterized protein</fullName>
    </submittedName>
</protein>
<keyword evidence="2" id="KW-1185">Reference proteome</keyword>
<dbReference type="AlphaFoldDB" id="A0A7I7MS58"/>
<evidence type="ECO:0000313" key="1">
    <source>
        <dbReference type="EMBL" id="BBX74647.1"/>
    </source>
</evidence>
<proteinExistence type="predicted"/>
<sequence>MATGTTVAVCMGTASAAYGLDAEGTADLHVLNPGGRRLRSTDGLLVYRREGAPVSLVAGRPATTPAWTGVEVARGLRRPRALATLDGRPAQPHVQSR</sequence>
<gene>
    <name evidence="1" type="ORF">MSHI_25530</name>
</gene>
<evidence type="ECO:0000313" key="2">
    <source>
        <dbReference type="Proteomes" id="UP000467236"/>
    </source>
</evidence>
<dbReference type="KEGG" id="mshj:MSHI_25530"/>
<organism evidence="1 2">
    <name type="scientific">Mycobacterium shinjukuense</name>
    <dbReference type="NCBI Taxonomy" id="398694"/>
    <lineage>
        <taxon>Bacteria</taxon>
        <taxon>Bacillati</taxon>
        <taxon>Actinomycetota</taxon>
        <taxon>Actinomycetes</taxon>
        <taxon>Mycobacteriales</taxon>
        <taxon>Mycobacteriaceae</taxon>
        <taxon>Mycobacterium</taxon>
    </lineage>
</organism>
<dbReference type="Proteomes" id="UP000467236">
    <property type="component" value="Chromosome"/>
</dbReference>
<dbReference type="EMBL" id="AP022575">
    <property type="protein sequence ID" value="BBX74647.1"/>
    <property type="molecule type" value="Genomic_DNA"/>
</dbReference>
<reference evidence="1 2" key="1">
    <citation type="journal article" date="2019" name="Emerg. Microbes Infect.">
        <title>Comprehensive subspecies identification of 175 nontuberculous mycobacteria species based on 7547 genomic profiles.</title>
        <authorList>
            <person name="Matsumoto Y."/>
            <person name="Kinjo T."/>
            <person name="Motooka D."/>
            <person name="Nabeya D."/>
            <person name="Jung N."/>
            <person name="Uechi K."/>
            <person name="Horii T."/>
            <person name="Iida T."/>
            <person name="Fujita J."/>
            <person name="Nakamura S."/>
        </authorList>
    </citation>
    <scope>NUCLEOTIDE SEQUENCE [LARGE SCALE GENOMIC DNA]</scope>
    <source>
        <strain evidence="1 2">JCM 14233</strain>
    </source>
</reference>
<accession>A0A7I7MS58</accession>
<name>A0A7I7MS58_9MYCO</name>